<dbReference type="Gene3D" id="3.40.50.2000">
    <property type="entry name" value="Glycogen Phosphorylase B"/>
    <property type="match status" value="1"/>
</dbReference>
<dbReference type="Proteomes" id="UP001152795">
    <property type="component" value="Unassembled WGS sequence"/>
</dbReference>
<proteinExistence type="predicted"/>
<feature type="non-terminal residue" evidence="1">
    <location>
        <position position="157"/>
    </location>
</feature>
<dbReference type="GO" id="GO:0017176">
    <property type="term" value="F:phosphatidylinositol N-acetylglucosaminyltransferase activity"/>
    <property type="evidence" value="ECO:0007669"/>
    <property type="project" value="TreeGrafter"/>
</dbReference>
<comment type="caution">
    <text evidence="1">The sequence shown here is derived from an EMBL/GenBank/DDBJ whole genome shotgun (WGS) entry which is preliminary data.</text>
</comment>
<dbReference type="GO" id="GO:0006506">
    <property type="term" value="P:GPI anchor biosynthetic process"/>
    <property type="evidence" value="ECO:0007669"/>
    <property type="project" value="TreeGrafter"/>
</dbReference>
<name>A0A6S7J0X0_PARCT</name>
<evidence type="ECO:0000313" key="2">
    <source>
        <dbReference type="Proteomes" id="UP001152795"/>
    </source>
</evidence>
<dbReference type="GO" id="GO:0000506">
    <property type="term" value="C:glycosylphosphatidylinositol-N-acetylglucosaminyltransferase (GPI-GnT) complex"/>
    <property type="evidence" value="ECO:0007669"/>
    <property type="project" value="TreeGrafter"/>
</dbReference>
<gene>
    <name evidence="1" type="ORF">PACLA_8A037340</name>
</gene>
<keyword evidence="1" id="KW-0808">Transferase</keyword>
<dbReference type="EMBL" id="CACRXK020012714">
    <property type="protein sequence ID" value="CAB4023847.1"/>
    <property type="molecule type" value="Genomic_DNA"/>
</dbReference>
<sequence length="157" mass="17738">GGSQLQRSRGSQLQVISTKVGGVPEVLPRDMIRLVEPNVPDLVLALEQAIKAAGDGDVVSPTTAHERIKKMYTWDKVARRTEMVYDSISNSPISPLEDKLKRWYECGVVAGKIYCFLAIIDLLFLLLLNWLIPEQLIDKAPEVRRDQKLHDKSSRDR</sequence>
<dbReference type="SUPFAM" id="SSF53756">
    <property type="entry name" value="UDP-Glycosyltransferase/glycogen phosphorylase"/>
    <property type="match status" value="1"/>
</dbReference>
<dbReference type="AlphaFoldDB" id="A0A6S7J0X0"/>
<dbReference type="PANTHER" id="PTHR45871">
    <property type="entry name" value="N-ACETYLGLUCOSAMINYL-PHOSPHATIDYLINOSITOL BIOSYNTHETIC PROTEIN"/>
    <property type="match status" value="1"/>
</dbReference>
<keyword evidence="1" id="KW-0328">Glycosyltransferase</keyword>
<dbReference type="OrthoDB" id="734129at2759"/>
<reference evidence="1" key="1">
    <citation type="submission" date="2020-04" db="EMBL/GenBank/DDBJ databases">
        <authorList>
            <person name="Alioto T."/>
            <person name="Alioto T."/>
            <person name="Gomez Garrido J."/>
        </authorList>
    </citation>
    <scope>NUCLEOTIDE SEQUENCE</scope>
    <source>
        <strain evidence="1">A484AB</strain>
    </source>
</reference>
<protein>
    <submittedName>
        <fullName evidence="1">Phosphatidylinositol N-acetylglucosaminyltransferase subunit A-like</fullName>
    </submittedName>
</protein>
<evidence type="ECO:0000313" key="1">
    <source>
        <dbReference type="EMBL" id="CAB4023847.1"/>
    </source>
</evidence>
<accession>A0A6S7J0X0</accession>
<dbReference type="PANTHER" id="PTHR45871:SF1">
    <property type="entry name" value="PHOSPHATIDYLINOSITOL N-ACETYLGLUCOSAMINYLTRANSFERASE SUBUNIT A"/>
    <property type="match status" value="1"/>
</dbReference>
<keyword evidence="2" id="KW-1185">Reference proteome</keyword>
<organism evidence="1 2">
    <name type="scientific">Paramuricea clavata</name>
    <name type="common">Red gorgonian</name>
    <name type="synonym">Violescent sea-whip</name>
    <dbReference type="NCBI Taxonomy" id="317549"/>
    <lineage>
        <taxon>Eukaryota</taxon>
        <taxon>Metazoa</taxon>
        <taxon>Cnidaria</taxon>
        <taxon>Anthozoa</taxon>
        <taxon>Octocorallia</taxon>
        <taxon>Malacalcyonacea</taxon>
        <taxon>Plexauridae</taxon>
        <taxon>Paramuricea</taxon>
    </lineage>
</organism>